<evidence type="ECO:0000256" key="11">
    <source>
        <dbReference type="RuleBase" id="RU000304"/>
    </source>
</evidence>
<dbReference type="InterPro" id="IPR051131">
    <property type="entry name" value="NEK_Ser/Thr_kinase_NIMA"/>
</dbReference>
<evidence type="ECO:0000259" key="12">
    <source>
        <dbReference type="PROSITE" id="PS50011"/>
    </source>
</evidence>
<evidence type="ECO:0000313" key="13">
    <source>
        <dbReference type="EMBL" id="OMJ68213.1"/>
    </source>
</evidence>
<dbReference type="OrthoDB" id="248923at2759"/>
<keyword evidence="5 10" id="KW-0547">Nucleotide-binding</keyword>
<keyword evidence="7 10" id="KW-0067">ATP-binding</keyword>
<evidence type="ECO:0000256" key="9">
    <source>
        <dbReference type="ARBA" id="ARBA00048679"/>
    </source>
</evidence>
<reference evidence="13 14" key="1">
    <citation type="submission" date="2016-11" db="EMBL/GenBank/DDBJ databases">
        <title>The macronuclear genome of Stentor coeruleus: a giant cell with tiny introns.</title>
        <authorList>
            <person name="Slabodnick M."/>
            <person name="Ruby J.G."/>
            <person name="Reiff S.B."/>
            <person name="Swart E.C."/>
            <person name="Gosai S."/>
            <person name="Prabakaran S."/>
            <person name="Witkowska E."/>
            <person name="Larue G.E."/>
            <person name="Fisher S."/>
            <person name="Freeman R.M."/>
            <person name="Gunawardena J."/>
            <person name="Chu W."/>
            <person name="Stover N.A."/>
            <person name="Gregory B.D."/>
            <person name="Nowacki M."/>
            <person name="Derisi J."/>
            <person name="Roy S.W."/>
            <person name="Marshall W.F."/>
            <person name="Sood P."/>
        </authorList>
    </citation>
    <scope>NUCLEOTIDE SEQUENCE [LARGE SCALE GENOMIC DNA]</scope>
    <source>
        <strain evidence="13">WM001</strain>
    </source>
</reference>
<dbReference type="Pfam" id="PF00069">
    <property type="entry name" value="Pkinase"/>
    <property type="match status" value="1"/>
</dbReference>
<dbReference type="PROSITE" id="PS00107">
    <property type="entry name" value="PROTEIN_KINASE_ATP"/>
    <property type="match status" value="1"/>
</dbReference>
<evidence type="ECO:0000256" key="4">
    <source>
        <dbReference type="ARBA" id="ARBA00022679"/>
    </source>
</evidence>
<dbReference type="PROSITE" id="PS00108">
    <property type="entry name" value="PROTEIN_KINASE_ST"/>
    <property type="match status" value="1"/>
</dbReference>
<dbReference type="InterPro" id="IPR008271">
    <property type="entry name" value="Ser/Thr_kinase_AS"/>
</dbReference>
<dbReference type="EMBL" id="MPUH01001366">
    <property type="protein sequence ID" value="OMJ68213.1"/>
    <property type="molecule type" value="Genomic_DNA"/>
</dbReference>
<dbReference type="PROSITE" id="PS50011">
    <property type="entry name" value="PROTEIN_KINASE_DOM"/>
    <property type="match status" value="1"/>
</dbReference>
<gene>
    <name evidence="13" type="ORF">SteCoe_34415</name>
</gene>
<dbReference type="EC" id="2.7.11.1" evidence="2"/>
<dbReference type="InterPro" id="IPR017441">
    <property type="entry name" value="Protein_kinase_ATP_BS"/>
</dbReference>
<dbReference type="GO" id="GO:0005524">
    <property type="term" value="F:ATP binding"/>
    <property type="evidence" value="ECO:0007669"/>
    <property type="project" value="UniProtKB-UniRule"/>
</dbReference>
<feature type="binding site" evidence="10">
    <location>
        <position position="35"/>
    </location>
    <ligand>
        <name>ATP</name>
        <dbReference type="ChEBI" id="CHEBI:30616"/>
    </ligand>
</feature>
<accession>A0A1R2AUL6</accession>
<organism evidence="13 14">
    <name type="scientific">Stentor coeruleus</name>
    <dbReference type="NCBI Taxonomy" id="5963"/>
    <lineage>
        <taxon>Eukaryota</taxon>
        <taxon>Sar</taxon>
        <taxon>Alveolata</taxon>
        <taxon>Ciliophora</taxon>
        <taxon>Postciliodesmatophora</taxon>
        <taxon>Heterotrichea</taxon>
        <taxon>Heterotrichida</taxon>
        <taxon>Stentoridae</taxon>
        <taxon>Stentor</taxon>
    </lineage>
</organism>
<evidence type="ECO:0000313" key="14">
    <source>
        <dbReference type="Proteomes" id="UP000187209"/>
    </source>
</evidence>
<evidence type="ECO:0000256" key="8">
    <source>
        <dbReference type="ARBA" id="ARBA00047899"/>
    </source>
</evidence>
<evidence type="ECO:0000256" key="5">
    <source>
        <dbReference type="ARBA" id="ARBA00022741"/>
    </source>
</evidence>
<dbReference type="AlphaFoldDB" id="A0A1R2AUL6"/>
<dbReference type="CDD" id="cd08215">
    <property type="entry name" value="STKc_Nek"/>
    <property type="match status" value="1"/>
</dbReference>
<dbReference type="InterPro" id="IPR000719">
    <property type="entry name" value="Prot_kinase_dom"/>
</dbReference>
<keyword evidence="6" id="KW-0418">Kinase</keyword>
<sequence>MSLKDFEILGKIGEGAYSTVLKVKRKSDQEIYALKKVVMHKLKTKEKSNALNEIRILASINHTNVISYKQAFFDDESESLCIVMEYADSGDLFQRITEFKKKSALMSENFLWHLLIKLARALKALHDLNIMHRDIKSANVFLTKEGKVKLGDMNVSKVAKEGMNHTQTGTPYYASPEVWKDDPYDVKSDIWSLGCVLYEAAALRPPFQAEDMKSLYKKVIKGSYSLLSNYSEDFNDIINALLTLDPKKRPSAGEILKMPLVLKRVNVKDEFDQPSSNLLNTIRMGSNIFNIRDQLPEAKYSKPHNENDSRIELPQLAKLQRGATYKHIEDNKKTQDSRLVYYRNLSEKPRRENRSTIKTILRENYGALKLPKVKYPHNNSQMRELSPIGDLKKELFSIPLLPVRYVKHS</sequence>
<dbReference type="PANTHER" id="PTHR44899">
    <property type="entry name" value="CAMK FAMILY PROTEIN KINASE"/>
    <property type="match status" value="1"/>
</dbReference>
<dbReference type="Gene3D" id="1.10.510.10">
    <property type="entry name" value="Transferase(Phosphotransferase) domain 1"/>
    <property type="match status" value="1"/>
</dbReference>
<evidence type="ECO:0000256" key="1">
    <source>
        <dbReference type="ARBA" id="ARBA00010886"/>
    </source>
</evidence>
<comment type="similarity">
    <text evidence="1">Belongs to the protein kinase superfamily. NEK Ser/Thr protein kinase family. NIMA subfamily.</text>
</comment>
<evidence type="ECO:0000256" key="7">
    <source>
        <dbReference type="ARBA" id="ARBA00022840"/>
    </source>
</evidence>
<evidence type="ECO:0000256" key="6">
    <source>
        <dbReference type="ARBA" id="ARBA00022777"/>
    </source>
</evidence>
<protein>
    <recommendedName>
        <fullName evidence="2">non-specific serine/threonine protein kinase</fullName>
        <ecNumber evidence="2">2.7.11.1</ecNumber>
    </recommendedName>
</protein>
<evidence type="ECO:0000256" key="2">
    <source>
        <dbReference type="ARBA" id="ARBA00012513"/>
    </source>
</evidence>
<dbReference type="Proteomes" id="UP000187209">
    <property type="component" value="Unassembled WGS sequence"/>
</dbReference>
<keyword evidence="4" id="KW-0808">Transferase</keyword>
<dbReference type="FunFam" id="3.30.200.20:FF:000097">
    <property type="entry name" value="Probable serine/threonine-protein kinase nek1"/>
    <property type="match status" value="1"/>
</dbReference>
<keyword evidence="14" id="KW-1185">Reference proteome</keyword>
<evidence type="ECO:0000256" key="3">
    <source>
        <dbReference type="ARBA" id="ARBA00022527"/>
    </source>
</evidence>
<comment type="catalytic activity">
    <reaction evidence="8">
        <text>L-threonyl-[protein] + ATP = O-phospho-L-threonyl-[protein] + ADP + H(+)</text>
        <dbReference type="Rhea" id="RHEA:46608"/>
        <dbReference type="Rhea" id="RHEA-COMP:11060"/>
        <dbReference type="Rhea" id="RHEA-COMP:11605"/>
        <dbReference type="ChEBI" id="CHEBI:15378"/>
        <dbReference type="ChEBI" id="CHEBI:30013"/>
        <dbReference type="ChEBI" id="CHEBI:30616"/>
        <dbReference type="ChEBI" id="CHEBI:61977"/>
        <dbReference type="ChEBI" id="CHEBI:456216"/>
        <dbReference type="EC" id="2.7.11.1"/>
    </reaction>
</comment>
<comment type="caution">
    <text evidence="13">The sequence shown here is derived from an EMBL/GenBank/DDBJ whole genome shotgun (WGS) entry which is preliminary data.</text>
</comment>
<proteinExistence type="inferred from homology"/>
<evidence type="ECO:0000256" key="10">
    <source>
        <dbReference type="PROSITE-ProRule" id="PRU10141"/>
    </source>
</evidence>
<dbReference type="InterPro" id="IPR011009">
    <property type="entry name" value="Kinase-like_dom_sf"/>
</dbReference>
<keyword evidence="3 11" id="KW-0723">Serine/threonine-protein kinase</keyword>
<comment type="catalytic activity">
    <reaction evidence="9">
        <text>L-seryl-[protein] + ATP = O-phospho-L-seryl-[protein] + ADP + H(+)</text>
        <dbReference type="Rhea" id="RHEA:17989"/>
        <dbReference type="Rhea" id="RHEA-COMP:9863"/>
        <dbReference type="Rhea" id="RHEA-COMP:11604"/>
        <dbReference type="ChEBI" id="CHEBI:15378"/>
        <dbReference type="ChEBI" id="CHEBI:29999"/>
        <dbReference type="ChEBI" id="CHEBI:30616"/>
        <dbReference type="ChEBI" id="CHEBI:83421"/>
        <dbReference type="ChEBI" id="CHEBI:456216"/>
        <dbReference type="EC" id="2.7.11.1"/>
    </reaction>
</comment>
<dbReference type="SUPFAM" id="SSF56112">
    <property type="entry name" value="Protein kinase-like (PK-like)"/>
    <property type="match status" value="1"/>
</dbReference>
<dbReference type="Gene3D" id="3.30.200.20">
    <property type="entry name" value="Phosphorylase Kinase, domain 1"/>
    <property type="match status" value="1"/>
</dbReference>
<dbReference type="GO" id="GO:0004674">
    <property type="term" value="F:protein serine/threonine kinase activity"/>
    <property type="evidence" value="ECO:0007669"/>
    <property type="project" value="UniProtKB-KW"/>
</dbReference>
<dbReference type="PANTHER" id="PTHR44899:SF3">
    <property type="entry name" value="SERINE_THREONINE-PROTEIN KINASE NEK1"/>
    <property type="match status" value="1"/>
</dbReference>
<name>A0A1R2AUL6_9CILI</name>
<dbReference type="SMART" id="SM00220">
    <property type="entry name" value="S_TKc"/>
    <property type="match status" value="1"/>
</dbReference>
<feature type="domain" description="Protein kinase" evidence="12">
    <location>
        <begin position="6"/>
        <end position="261"/>
    </location>
</feature>